<proteinExistence type="predicted"/>
<accession>A0A0C9U246</accession>
<name>A0A0C9U246_PAXIN</name>
<dbReference type="HOGENOM" id="CLU_061714_2_1_1"/>
<dbReference type="InterPro" id="IPR019129">
    <property type="entry name" value="Folate-sensitive_fs_Fra10Ac1"/>
</dbReference>
<dbReference type="OrthoDB" id="197967at2759"/>
<dbReference type="EMBL" id="KN819352">
    <property type="protein sequence ID" value="KIJ13471.1"/>
    <property type="molecule type" value="Genomic_DNA"/>
</dbReference>
<dbReference type="AlphaFoldDB" id="A0A0C9U246"/>
<evidence type="ECO:0000313" key="2">
    <source>
        <dbReference type="EMBL" id="KIJ13471.1"/>
    </source>
</evidence>
<sequence length="232" mass="27073">MALYKPYTSRTPAKPEQPAITEFDILKASHKFLRDDTEAEASTWNDQLAKKYYDSLYREFAICDLKHYKSGNFALRWRTETEVLDGTGETSCANTRCEHHGSSSSPELTTLELPFAYEERGERKEALVKIVLCPRCVRKLVWKRRHDKSDPKERGVEAGRVAEKKKDREGDQPEVDQLAQKYSPQILEEGSAVATHLRERRRRSSRSRSPRRERQEPSSEHATQPRRRRQDR</sequence>
<dbReference type="Pfam" id="PF09725">
    <property type="entry name" value="Fra10Ac1"/>
    <property type="match status" value="1"/>
</dbReference>
<gene>
    <name evidence="2" type="ORF">PAXINDRAFT_177003</name>
</gene>
<keyword evidence="3" id="KW-1185">Reference proteome</keyword>
<evidence type="ECO:0000313" key="3">
    <source>
        <dbReference type="Proteomes" id="UP000053647"/>
    </source>
</evidence>
<dbReference type="Proteomes" id="UP000053647">
    <property type="component" value="Unassembled WGS sequence"/>
</dbReference>
<evidence type="ECO:0008006" key="4">
    <source>
        <dbReference type="Google" id="ProtNLM"/>
    </source>
</evidence>
<organism evidence="2 3">
    <name type="scientific">Paxillus involutus ATCC 200175</name>
    <dbReference type="NCBI Taxonomy" id="664439"/>
    <lineage>
        <taxon>Eukaryota</taxon>
        <taxon>Fungi</taxon>
        <taxon>Dikarya</taxon>
        <taxon>Basidiomycota</taxon>
        <taxon>Agaricomycotina</taxon>
        <taxon>Agaricomycetes</taxon>
        <taxon>Agaricomycetidae</taxon>
        <taxon>Boletales</taxon>
        <taxon>Paxilineae</taxon>
        <taxon>Paxillaceae</taxon>
        <taxon>Paxillus</taxon>
    </lineage>
</organism>
<reference evidence="3" key="2">
    <citation type="submission" date="2015-01" db="EMBL/GenBank/DDBJ databases">
        <title>Evolutionary Origins and Diversification of the Mycorrhizal Mutualists.</title>
        <authorList>
            <consortium name="DOE Joint Genome Institute"/>
            <consortium name="Mycorrhizal Genomics Consortium"/>
            <person name="Kohler A."/>
            <person name="Kuo A."/>
            <person name="Nagy L.G."/>
            <person name="Floudas D."/>
            <person name="Copeland A."/>
            <person name="Barry K.W."/>
            <person name="Cichocki N."/>
            <person name="Veneault-Fourrey C."/>
            <person name="LaButti K."/>
            <person name="Lindquist E.A."/>
            <person name="Lipzen A."/>
            <person name="Lundell T."/>
            <person name="Morin E."/>
            <person name="Murat C."/>
            <person name="Riley R."/>
            <person name="Ohm R."/>
            <person name="Sun H."/>
            <person name="Tunlid A."/>
            <person name="Henrissat B."/>
            <person name="Grigoriev I.V."/>
            <person name="Hibbett D.S."/>
            <person name="Martin F."/>
        </authorList>
    </citation>
    <scope>NUCLEOTIDE SEQUENCE [LARGE SCALE GENOMIC DNA]</scope>
    <source>
        <strain evidence="3">ATCC 200175</strain>
    </source>
</reference>
<feature type="compositionally biased region" description="Basic residues" evidence="1">
    <location>
        <begin position="198"/>
        <end position="209"/>
    </location>
</feature>
<feature type="region of interest" description="Disordered" evidence="1">
    <location>
        <begin position="147"/>
        <end position="232"/>
    </location>
</feature>
<evidence type="ECO:0000256" key="1">
    <source>
        <dbReference type="SAM" id="MobiDB-lite"/>
    </source>
</evidence>
<protein>
    <recommendedName>
        <fullName evidence="4">Protein FRA10AC1</fullName>
    </recommendedName>
</protein>
<feature type="compositionally biased region" description="Basic and acidic residues" evidence="1">
    <location>
        <begin position="210"/>
        <end position="219"/>
    </location>
</feature>
<feature type="compositionally biased region" description="Basic and acidic residues" evidence="1">
    <location>
        <begin position="147"/>
        <end position="171"/>
    </location>
</feature>
<reference evidence="2 3" key="1">
    <citation type="submission" date="2014-06" db="EMBL/GenBank/DDBJ databases">
        <authorList>
            <consortium name="DOE Joint Genome Institute"/>
            <person name="Kuo A."/>
            <person name="Kohler A."/>
            <person name="Nagy L.G."/>
            <person name="Floudas D."/>
            <person name="Copeland A."/>
            <person name="Barry K.W."/>
            <person name="Cichocki N."/>
            <person name="Veneault-Fourrey C."/>
            <person name="LaButti K."/>
            <person name="Lindquist E.A."/>
            <person name="Lipzen A."/>
            <person name="Lundell T."/>
            <person name="Morin E."/>
            <person name="Murat C."/>
            <person name="Sun H."/>
            <person name="Tunlid A."/>
            <person name="Henrissat B."/>
            <person name="Grigoriev I.V."/>
            <person name="Hibbett D.S."/>
            <person name="Martin F."/>
            <person name="Nordberg H.P."/>
            <person name="Cantor M.N."/>
            <person name="Hua S.X."/>
        </authorList>
    </citation>
    <scope>NUCLEOTIDE SEQUENCE [LARGE SCALE GENOMIC DNA]</scope>
    <source>
        <strain evidence="2 3">ATCC 200175</strain>
    </source>
</reference>